<accession>A0A239YFV7</accession>
<dbReference type="AlphaFoldDB" id="A0A239YFV7"/>
<keyword evidence="1" id="KW-0472">Membrane</keyword>
<feature type="transmembrane region" description="Helical" evidence="1">
    <location>
        <begin position="47"/>
        <end position="68"/>
    </location>
</feature>
<reference evidence="2 3" key="1">
    <citation type="submission" date="2017-06" db="EMBL/GenBank/DDBJ databases">
        <authorList>
            <consortium name="Pathogen Informatics"/>
        </authorList>
    </citation>
    <scope>NUCLEOTIDE SEQUENCE [LARGE SCALE GENOMIC DNA]</scope>
    <source>
        <strain evidence="2 3">NCTC13839</strain>
    </source>
</reference>
<keyword evidence="1" id="KW-1133">Transmembrane helix</keyword>
<dbReference type="EMBL" id="LT906462">
    <property type="protein sequence ID" value="SNV57306.1"/>
    <property type="molecule type" value="Genomic_DNA"/>
</dbReference>
<dbReference type="Proteomes" id="UP000242084">
    <property type="component" value="Chromosome 1"/>
</dbReference>
<evidence type="ECO:0000256" key="1">
    <source>
        <dbReference type="SAM" id="Phobius"/>
    </source>
</evidence>
<gene>
    <name evidence="2" type="ORF">SAMEA4384403_00330</name>
</gene>
<evidence type="ECO:0000313" key="3">
    <source>
        <dbReference type="Proteomes" id="UP000242084"/>
    </source>
</evidence>
<dbReference type="NCBIfam" id="NF033218">
    <property type="entry name" value="anchor_AmaP"/>
    <property type="match status" value="1"/>
</dbReference>
<evidence type="ECO:0000313" key="2">
    <source>
        <dbReference type="EMBL" id="SNV57306.1"/>
    </source>
</evidence>
<proteinExistence type="predicted"/>
<evidence type="ECO:0008006" key="4">
    <source>
        <dbReference type="Google" id="ProtNLM"/>
    </source>
</evidence>
<protein>
    <recommendedName>
        <fullName evidence="4">Alkaline shock response membrane anchor protein AmaP</fullName>
    </recommendedName>
</protein>
<organism evidence="2 3">
    <name type="scientific">Mammaliicoccus stepanovicii</name>
    <dbReference type="NCBI Taxonomy" id="643214"/>
    <lineage>
        <taxon>Bacteria</taxon>
        <taxon>Bacillati</taxon>
        <taxon>Bacillota</taxon>
        <taxon>Bacilli</taxon>
        <taxon>Bacillales</taxon>
        <taxon>Staphylococcaceae</taxon>
        <taxon>Mammaliicoccus</taxon>
    </lineage>
</organism>
<name>A0A239YFV7_9STAP</name>
<dbReference type="KEGG" id="sste:SAMEA4384403_0330"/>
<dbReference type="OrthoDB" id="2452498at2"/>
<keyword evidence="3" id="KW-1185">Reference proteome</keyword>
<sequence>MPVRRLKNFILGLFIIVVVGTLLFMYLDISQIASYQQKLLKYSWFEPTLITCAGVLIFFGLLMFFATFKPTHKKPGLHRDYEDGHIYITRNSVEKCVYRTIQKYDEVRQPNVIAKLYNKKNKSYATIKADFFVVSDTNGVQTLTDRIKSDIKENVEHFSEIPVKNIEINVKDQKTSNTRVL</sequence>
<feature type="transmembrane region" description="Helical" evidence="1">
    <location>
        <begin position="9"/>
        <end position="27"/>
    </location>
</feature>
<keyword evidence="1" id="KW-0812">Transmembrane</keyword>